<dbReference type="PROSITE" id="PS50262">
    <property type="entry name" value="G_PROTEIN_RECEP_F1_2"/>
    <property type="match status" value="1"/>
</dbReference>
<dbReference type="AlphaFoldDB" id="A0ABD1EKE5"/>
<accession>A0ABD1EKE5</accession>
<feature type="domain" description="G-protein coupled receptors family 1 profile" evidence="11">
    <location>
        <begin position="56"/>
        <end position="362"/>
    </location>
</feature>
<dbReference type="PANTHER" id="PTHR45695:SF9">
    <property type="entry name" value="LEUCOKININ RECEPTOR"/>
    <property type="match status" value="1"/>
</dbReference>
<dbReference type="InterPro" id="IPR000276">
    <property type="entry name" value="GPCR_Rhodpsn"/>
</dbReference>
<feature type="transmembrane region" description="Helical" evidence="10">
    <location>
        <begin position="115"/>
        <end position="134"/>
    </location>
</feature>
<dbReference type="PROSITE" id="PS00237">
    <property type="entry name" value="G_PROTEIN_RECEP_F1_1"/>
    <property type="match status" value="1"/>
</dbReference>
<dbReference type="SUPFAM" id="SSF81321">
    <property type="entry name" value="Family A G protein-coupled receptor-like"/>
    <property type="match status" value="1"/>
</dbReference>
<proteinExistence type="inferred from homology"/>
<dbReference type="Pfam" id="PF00001">
    <property type="entry name" value="7tm_1"/>
    <property type="match status" value="1"/>
</dbReference>
<comment type="subcellular location">
    <subcellularLocation>
        <location evidence="1">Membrane</location>
        <topology evidence="1">Multi-pass membrane protein</topology>
    </subcellularLocation>
</comment>
<feature type="transmembrane region" description="Helical" evidence="10">
    <location>
        <begin position="155"/>
        <end position="173"/>
    </location>
</feature>
<dbReference type="GO" id="GO:0004930">
    <property type="term" value="F:G protein-coupled receptor activity"/>
    <property type="evidence" value="ECO:0007669"/>
    <property type="project" value="UniProtKB-KW"/>
</dbReference>
<dbReference type="InterPro" id="IPR000611">
    <property type="entry name" value="NPY_rcpt"/>
</dbReference>
<reference evidence="12 13" key="1">
    <citation type="submission" date="2024-05" db="EMBL/GenBank/DDBJ databases">
        <title>Genetic variation in Jamaican populations of the coffee berry borer (Hypothenemus hampei).</title>
        <authorList>
            <person name="Errbii M."/>
            <person name="Myrie A."/>
        </authorList>
    </citation>
    <scope>NUCLEOTIDE SEQUENCE [LARGE SCALE GENOMIC DNA]</scope>
    <source>
        <strain evidence="12">JA-Hopewell-2020-01-JO</strain>
        <tissue evidence="12">Whole body</tissue>
    </source>
</reference>
<comment type="similarity">
    <text evidence="2 9">Belongs to the G-protein coupled receptor 1 family.</text>
</comment>
<feature type="transmembrane region" description="Helical" evidence="10">
    <location>
        <begin position="302"/>
        <end position="322"/>
    </location>
</feature>
<evidence type="ECO:0000256" key="9">
    <source>
        <dbReference type="RuleBase" id="RU000688"/>
    </source>
</evidence>
<dbReference type="PANTHER" id="PTHR45695">
    <property type="entry name" value="LEUCOKININ RECEPTOR-RELATED"/>
    <property type="match status" value="1"/>
</dbReference>
<evidence type="ECO:0000256" key="7">
    <source>
        <dbReference type="ARBA" id="ARBA00023170"/>
    </source>
</evidence>
<keyword evidence="4 10" id="KW-1133">Transmembrane helix</keyword>
<dbReference type="Gene3D" id="1.20.1070.10">
    <property type="entry name" value="Rhodopsin 7-helix transmembrane proteins"/>
    <property type="match status" value="1"/>
</dbReference>
<evidence type="ECO:0000256" key="3">
    <source>
        <dbReference type="ARBA" id="ARBA00022692"/>
    </source>
</evidence>
<dbReference type="Proteomes" id="UP001566132">
    <property type="component" value="Unassembled WGS sequence"/>
</dbReference>
<protein>
    <recommendedName>
        <fullName evidence="11">G-protein coupled receptors family 1 profile domain-containing protein</fullName>
    </recommendedName>
</protein>
<evidence type="ECO:0000313" key="13">
    <source>
        <dbReference type="Proteomes" id="UP001566132"/>
    </source>
</evidence>
<dbReference type="EMBL" id="JBDJPC010000006">
    <property type="protein sequence ID" value="KAL1496976.1"/>
    <property type="molecule type" value="Genomic_DNA"/>
</dbReference>
<dbReference type="PRINTS" id="PR00237">
    <property type="entry name" value="GPCRRHODOPSN"/>
</dbReference>
<evidence type="ECO:0000256" key="6">
    <source>
        <dbReference type="ARBA" id="ARBA00023136"/>
    </source>
</evidence>
<organism evidence="12 13">
    <name type="scientific">Hypothenemus hampei</name>
    <name type="common">Coffee berry borer</name>
    <dbReference type="NCBI Taxonomy" id="57062"/>
    <lineage>
        <taxon>Eukaryota</taxon>
        <taxon>Metazoa</taxon>
        <taxon>Ecdysozoa</taxon>
        <taxon>Arthropoda</taxon>
        <taxon>Hexapoda</taxon>
        <taxon>Insecta</taxon>
        <taxon>Pterygota</taxon>
        <taxon>Neoptera</taxon>
        <taxon>Endopterygota</taxon>
        <taxon>Coleoptera</taxon>
        <taxon>Polyphaga</taxon>
        <taxon>Cucujiformia</taxon>
        <taxon>Curculionidae</taxon>
        <taxon>Scolytinae</taxon>
        <taxon>Hypothenemus</taxon>
    </lineage>
</organism>
<keyword evidence="3 9" id="KW-0812">Transmembrane</keyword>
<evidence type="ECO:0000256" key="4">
    <source>
        <dbReference type="ARBA" id="ARBA00022989"/>
    </source>
</evidence>
<evidence type="ECO:0000259" key="11">
    <source>
        <dbReference type="PROSITE" id="PS50262"/>
    </source>
</evidence>
<evidence type="ECO:0000256" key="1">
    <source>
        <dbReference type="ARBA" id="ARBA00004141"/>
    </source>
</evidence>
<evidence type="ECO:0000256" key="8">
    <source>
        <dbReference type="ARBA" id="ARBA00023224"/>
    </source>
</evidence>
<feature type="transmembrane region" description="Helical" evidence="10">
    <location>
        <begin position="43"/>
        <end position="66"/>
    </location>
</feature>
<comment type="caution">
    <text evidence="12">The sequence shown here is derived from an EMBL/GenBank/DDBJ whole genome shotgun (WGS) entry which is preliminary data.</text>
</comment>
<dbReference type="InterPro" id="IPR017452">
    <property type="entry name" value="GPCR_Rhodpsn_7TM"/>
</dbReference>
<name>A0ABD1EKE5_HYPHA</name>
<evidence type="ECO:0000256" key="2">
    <source>
        <dbReference type="ARBA" id="ARBA00010663"/>
    </source>
</evidence>
<keyword evidence="5 9" id="KW-0297">G-protein coupled receptor</keyword>
<evidence type="ECO:0000313" key="12">
    <source>
        <dbReference type="EMBL" id="KAL1496976.1"/>
    </source>
</evidence>
<keyword evidence="13" id="KW-1185">Reference proteome</keyword>
<sequence length="388" mass="45089">MDQNILPNPTSIVLNPAQTKNGPDFNYYEEYIFDKPYIRGLFIFLYTVVFCLCFFGNLLVILAVTLSRRLRRTTTNFFLANLAVADISVAVFCVYQNFFIYIIESWMLGEFLCKMYIFIQSLSNSASIVILVVISSERYFAIMYPMRCKQILTTIRLRIIIATVWIGCVFYSAPKFYFSNTVTVNTGDTNETVCVLNREKFDSKLFDMIHFVLLYLIPLAVISILYTKIAIRLWKSSNQLQHDLDASCNHTLSYDNSFRIENTKNHRHLIPNTQNGKLENLLVRSPTQASISHNMLKARKGVIKMLIIVVCAFALFNLPYHARKMWQYWSPNYKGHTNFSALFTPLTFLSAYFNSGINPLLYALLSKNFRGGMRELLFWCTKPRYNHR</sequence>
<keyword evidence="8 9" id="KW-0807">Transducer</keyword>
<feature type="transmembrane region" description="Helical" evidence="10">
    <location>
        <begin position="342"/>
        <end position="365"/>
    </location>
</feature>
<keyword evidence="7 9" id="KW-0675">Receptor</keyword>
<evidence type="ECO:0000256" key="10">
    <source>
        <dbReference type="SAM" id="Phobius"/>
    </source>
</evidence>
<dbReference type="GO" id="GO:0016020">
    <property type="term" value="C:membrane"/>
    <property type="evidence" value="ECO:0007669"/>
    <property type="project" value="UniProtKB-SubCell"/>
</dbReference>
<keyword evidence="6 10" id="KW-0472">Membrane</keyword>
<dbReference type="PRINTS" id="PR01012">
    <property type="entry name" value="NRPEPTIDEYR"/>
</dbReference>
<feature type="transmembrane region" description="Helical" evidence="10">
    <location>
        <begin position="78"/>
        <end position="103"/>
    </location>
</feature>
<feature type="transmembrane region" description="Helical" evidence="10">
    <location>
        <begin position="208"/>
        <end position="227"/>
    </location>
</feature>
<evidence type="ECO:0000256" key="5">
    <source>
        <dbReference type="ARBA" id="ARBA00023040"/>
    </source>
</evidence>
<gene>
    <name evidence="12" type="ORF">ABEB36_008016</name>
</gene>